<dbReference type="PANTHER" id="PTHR38448:SF1">
    <property type="entry name" value="YLBF FAMILY REGULATOR"/>
    <property type="match status" value="1"/>
</dbReference>
<evidence type="ECO:0000313" key="3">
    <source>
        <dbReference type="EMBL" id="PTF14481.1"/>
    </source>
</evidence>
<sequence>MYTKEEILKQADQLSHKIKGLESIKSYQNIEKQIHDNQTIDEKMKLLKKQQKQSVNLQNYGKKHAYEQSEEEIHTLENEINNLPIVEEFRSAQYEANDLLQMMISTMENRLNDYNKQEHDNYN</sequence>
<dbReference type="OrthoDB" id="2167788at2"/>
<dbReference type="Proteomes" id="UP000243350">
    <property type="component" value="Unassembled WGS sequence"/>
</dbReference>
<evidence type="ECO:0000313" key="2">
    <source>
        <dbReference type="EMBL" id="PTF14386.1"/>
    </source>
</evidence>
<dbReference type="EMBL" id="PYZH01000040">
    <property type="protein sequence ID" value="PTF14481.1"/>
    <property type="molecule type" value="Genomic_DNA"/>
</dbReference>
<protein>
    <recommendedName>
        <fullName evidence="7">YlbF family regulator</fullName>
    </recommendedName>
</protein>
<evidence type="ECO:0000313" key="6">
    <source>
        <dbReference type="Proteomes" id="UP000243350"/>
    </source>
</evidence>
<evidence type="ECO:0000313" key="4">
    <source>
        <dbReference type="Proteomes" id="UP000242088"/>
    </source>
</evidence>
<dbReference type="AlphaFoldDB" id="A0A2K4DPJ6"/>
<accession>A0A2K4DPJ6</accession>
<evidence type="ECO:0000313" key="1">
    <source>
        <dbReference type="EMBL" id="PTE73577.1"/>
    </source>
</evidence>
<dbReference type="EMBL" id="PYZI01000004">
    <property type="protein sequence ID" value="PTF14386.1"/>
    <property type="molecule type" value="Genomic_DNA"/>
</dbReference>
<gene>
    <name evidence="1" type="ORF">BUY44_05235</name>
    <name evidence="2" type="ORF">BUY47_05430</name>
    <name evidence="3" type="ORF">BUY48_07455</name>
</gene>
<evidence type="ECO:0000313" key="5">
    <source>
        <dbReference type="Proteomes" id="UP000242547"/>
    </source>
</evidence>
<dbReference type="InterPro" id="IPR052767">
    <property type="entry name" value="Bact_com_dev_regulator"/>
</dbReference>
<evidence type="ECO:0008006" key="7">
    <source>
        <dbReference type="Google" id="ProtNLM"/>
    </source>
</evidence>
<dbReference type="Proteomes" id="UP000242088">
    <property type="component" value="Unassembled WGS sequence"/>
</dbReference>
<keyword evidence="4" id="KW-1185">Reference proteome</keyword>
<reference evidence="2" key="3">
    <citation type="submission" date="2018-03" db="EMBL/GenBank/DDBJ databases">
        <authorList>
            <person name="Naushad S."/>
        </authorList>
    </citation>
    <scope>NUCLEOTIDE SEQUENCE</scope>
    <source>
        <strain evidence="2">SNUC 1409</strain>
    </source>
</reference>
<dbReference type="InterPro" id="IPR023378">
    <property type="entry name" value="YheA/YmcA-like_dom_sf"/>
</dbReference>
<reference evidence="1" key="2">
    <citation type="submission" date="2018-03" db="EMBL/GenBank/DDBJ databases">
        <authorList>
            <person name="Keele B.F."/>
        </authorList>
    </citation>
    <scope>NUCLEOTIDE SEQUENCE</scope>
    <source>
        <strain evidence="3">SNUC 4143</strain>
        <strain evidence="1">SNUC 761</strain>
    </source>
</reference>
<comment type="caution">
    <text evidence="1">The sequence shown here is derived from an EMBL/GenBank/DDBJ whole genome shotgun (WGS) entry which is preliminary data.</text>
</comment>
<dbReference type="InterPro" id="IPR010368">
    <property type="entry name" value="Com_YlbF"/>
</dbReference>
<proteinExistence type="predicted"/>
<dbReference type="InterPro" id="IPR016783">
    <property type="entry name" value="Biofilm_formation_YmcA"/>
</dbReference>
<reference evidence="4 5" key="1">
    <citation type="journal article" date="2016" name="Front. Microbiol.">
        <title>Comprehensive Phylogenetic Analysis of Bovine Non-aureus Staphylococci Species Based on Whole-Genome Sequencing.</title>
        <authorList>
            <person name="Naushad S."/>
            <person name="Barkema H.W."/>
            <person name="Luby C."/>
            <person name="Condas L.A."/>
            <person name="Nobrega D.B."/>
            <person name="Carson D.A."/>
            <person name="De Buck J."/>
        </authorList>
    </citation>
    <scope>NUCLEOTIDE SEQUENCE [LARGE SCALE GENOMIC DNA]</scope>
    <source>
        <strain evidence="2 4">SNUC 1409</strain>
        <strain evidence="3 6">SNUC 4143</strain>
        <strain evidence="1 5">SNUC 761</strain>
    </source>
</reference>
<dbReference type="GeneID" id="48888123"/>
<dbReference type="EMBL" id="PYZL01000025">
    <property type="protein sequence ID" value="PTE73577.1"/>
    <property type="molecule type" value="Genomic_DNA"/>
</dbReference>
<dbReference type="RefSeq" id="WP_103166300.1">
    <property type="nucleotide sequence ID" value="NZ_CP130489.1"/>
</dbReference>
<dbReference type="PANTHER" id="PTHR38448">
    <property type="entry name" value="REGULATORY PROTEIN YLBF-RELATED"/>
    <property type="match status" value="1"/>
</dbReference>
<dbReference type="Proteomes" id="UP000242547">
    <property type="component" value="Unassembled WGS sequence"/>
</dbReference>
<dbReference type="PIRSF" id="PIRSF021287">
    <property type="entry name" value="Biofilm_formation_YmcA"/>
    <property type="match status" value="1"/>
</dbReference>
<dbReference type="Gene3D" id="1.20.1500.10">
    <property type="entry name" value="YheA/YmcA-like"/>
    <property type="match status" value="1"/>
</dbReference>
<dbReference type="Pfam" id="PF06133">
    <property type="entry name" value="Com_YlbF"/>
    <property type="match status" value="1"/>
</dbReference>
<organism evidence="1 5">
    <name type="scientific">Staphylococcus devriesei</name>
    <dbReference type="NCBI Taxonomy" id="586733"/>
    <lineage>
        <taxon>Bacteria</taxon>
        <taxon>Bacillati</taxon>
        <taxon>Bacillota</taxon>
        <taxon>Bacilli</taxon>
        <taxon>Bacillales</taxon>
        <taxon>Staphylococcaceae</taxon>
        <taxon>Staphylococcus</taxon>
    </lineage>
</organism>
<name>A0A2K4DPJ6_9STAP</name>
<dbReference type="SUPFAM" id="SSF158622">
    <property type="entry name" value="YheA/YmcA-like"/>
    <property type="match status" value="1"/>
</dbReference>